<proteinExistence type="predicted"/>
<evidence type="ECO:0000313" key="1">
    <source>
        <dbReference type="EMBL" id="KAK7105952.1"/>
    </source>
</evidence>
<dbReference type="EMBL" id="JBAMIC010000007">
    <property type="protein sequence ID" value="KAK7105952.1"/>
    <property type="molecule type" value="Genomic_DNA"/>
</dbReference>
<evidence type="ECO:0000313" key="2">
    <source>
        <dbReference type="Proteomes" id="UP001374579"/>
    </source>
</evidence>
<organism evidence="1 2">
    <name type="scientific">Littorina saxatilis</name>
    <dbReference type="NCBI Taxonomy" id="31220"/>
    <lineage>
        <taxon>Eukaryota</taxon>
        <taxon>Metazoa</taxon>
        <taxon>Spiralia</taxon>
        <taxon>Lophotrochozoa</taxon>
        <taxon>Mollusca</taxon>
        <taxon>Gastropoda</taxon>
        <taxon>Caenogastropoda</taxon>
        <taxon>Littorinimorpha</taxon>
        <taxon>Littorinoidea</taxon>
        <taxon>Littorinidae</taxon>
        <taxon>Littorina</taxon>
    </lineage>
</organism>
<accession>A0AAN9BI71</accession>
<gene>
    <name evidence="1" type="ORF">V1264_017264</name>
</gene>
<dbReference type="AlphaFoldDB" id="A0AAN9BI71"/>
<reference evidence="1 2" key="1">
    <citation type="submission" date="2024-02" db="EMBL/GenBank/DDBJ databases">
        <title>Chromosome-scale genome assembly of the rough periwinkle Littorina saxatilis.</title>
        <authorList>
            <person name="De Jode A."/>
            <person name="Faria R."/>
            <person name="Formenti G."/>
            <person name="Sims Y."/>
            <person name="Smith T.P."/>
            <person name="Tracey A."/>
            <person name="Wood J.M.D."/>
            <person name="Zagrodzka Z.B."/>
            <person name="Johannesson K."/>
            <person name="Butlin R.K."/>
            <person name="Leder E.H."/>
        </authorList>
    </citation>
    <scope>NUCLEOTIDE SEQUENCE [LARGE SCALE GENOMIC DNA]</scope>
    <source>
        <strain evidence="1">Snail1</strain>
        <tissue evidence="1">Muscle</tissue>
    </source>
</reference>
<name>A0AAN9BI71_9CAEN</name>
<protein>
    <submittedName>
        <fullName evidence="1">Uncharacterized protein</fullName>
    </submittedName>
</protein>
<keyword evidence="2" id="KW-1185">Reference proteome</keyword>
<sequence length="661" mass="75116">MPKSLQFKVRARETRKVALCCFQYVIRNLYNVRTKTRCGDGQGRFISNQQLPFPTEIEENNLTPEMLSDLLRIHVIFDHNDKRGQKLCTQASIMLTRDTCVKETMQNLRFIFEDHRILTSEWAAQQADYIGTVPGVKLKVSAISVNVDPESNCLLVQWPSSLGENVITAALKLQSNLREDNRQPTEDEYFFTHLAYHELSETHCDKSVLMKESRSLGTPGFRTHSNTYIAHTDPGEGHVLGTTRRTDWLKGSTVHVEYVERPRNWTRIDCESYRFPSSVEFSRVRLHVGADAPSTFYVGRPLKDCGDFKKDLLKVVHTTSTAASYVFSLGAAECKFSMEGLSTSQALCYMKEIRSQVRRSKWQVLSAAWNLNQTWIDDINDEGQSTEDNVERHGKDIVEKAVITTCLGGFDKVTLDGASETYPSTCILPHQLEEYEALAIVHFAHERGLLTYFSAGFKYINIPYAVRSGVDGIGIGGAGILHYMDTESGFHGPYMEENISAILKTRDDAAATLKGKAACLLARLDTMYDEGSISCAEDEMRKDLFSALLPNNTDDMQIIKMSEKLCHVSGLPLEGVLPYLHRAKRLVEADMPVLRNYCINEKEWKQLTHELGQLIRDEDEKSLMREYDNGLWQLLRMRYHKKRLGNILGSSIRQSLYTVKK</sequence>
<dbReference type="Proteomes" id="UP001374579">
    <property type="component" value="Unassembled WGS sequence"/>
</dbReference>
<comment type="caution">
    <text evidence="1">The sequence shown here is derived from an EMBL/GenBank/DDBJ whole genome shotgun (WGS) entry which is preliminary data.</text>
</comment>